<feature type="transmembrane region" description="Helical" evidence="8">
    <location>
        <begin position="156"/>
        <end position="177"/>
    </location>
</feature>
<organism evidence="9 10">
    <name type="scientific">Fusobacterium hominis</name>
    <dbReference type="NCBI Taxonomy" id="2764326"/>
    <lineage>
        <taxon>Bacteria</taxon>
        <taxon>Fusobacteriati</taxon>
        <taxon>Fusobacteriota</taxon>
        <taxon>Fusobacteriia</taxon>
        <taxon>Fusobacteriales</taxon>
        <taxon>Fusobacteriaceae</taxon>
        <taxon>Fusobacterium</taxon>
    </lineage>
</organism>
<dbReference type="InterPro" id="IPR004776">
    <property type="entry name" value="Mem_transp_PIN-like"/>
</dbReference>
<comment type="subcellular location">
    <subcellularLocation>
        <location evidence="1">Cell membrane</location>
        <topology evidence="1">Multi-pass membrane protein</topology>
    </subcellularLocation>
</comment>
<dbReference type="AlphaFoldDB" id="A0A7G9GVK5"/>
<evidence type="ECO:0000256" key="5">
    <source>
        <dbReference type="ARBA" id="ARBA00022692"/>
    </source>
</evidence>
<evidence type="ECO:0000313" key="9">
    <source>
        <dbReference type="EMBL" id="QNM14837.1"/>
    </source>
</evidence>
<evidence type="ECO:0000256" key="7">
    <source>
        <dbReference type="ARBA" id="ARBA00023136"/>
    </source>
</evidence>
<dbReference type="GO" id="GO:0005886">
    <property type="term" value="C:plasma membrane"/>
    <property type="evidence" value="ECO:0007669"/>
    <property type="project" value="UniProtKB-SubCell"/>
</dbReference>
<feature type="transmembrane region" description="Helical" evidence="8">
    <location>
        <begin position="217"/>
        <end position="240"/>
    </location>
</feature>
<reference evidence="9 10" key="1">
    <citation type="submission" date="2020-08" db="EMBL/GenBank/DDBJ databases">
        <authorList>
            <person name="Liu C."/>
            <person name="Sun Q."/>
        </authorList>
    </citation>
    <scope>NUCLEOTIDE SEQUENCE [LARGE SCALE GENOMIC DNA]</scope>
    <source>
        <strain evidence="9 10">NSJ-57</strain>
    </source>
</reference>
<feature type="transmembrane region" description="Helical" evidence="8">
    <location>
        <begin position="96"/>
        <end position="117"/>
    </location>
</feature>
<evidence type="ECO:0000256" key="8">
    <source>
        <dbReference type="SAM" id="Phobius"/>
    </source>
</evidence>
<accession>A0A7G9GVK5</accession>
<feature type="transmembrane region" description="Helical" evidence="8">
    <location>
        <begin position="192"/>
        <end position="210"/>
    </location>
</feature>
<sequence length="298" mass="33141">MFDIAFEKLLPIFLFFVIGYVLQVMKLLKKEDALVLLKLVFYLLSPAVIIISVSQMKFSENLIYYPISAICIHICMFTIGKIITSVKKFSPSETKIFRGATLIMNMTFILPFFIVFFGEKNVYMLSIFDAGNLLMITTVVYSIFVSDDKSSIKDKIITIFKSPLVIALIIGLGLNLLQIELPSSIQYTINEIAQITGTLIMIALGLYFTPRFSKLKLSLIIVLTKIIGIAIVGTIVGYILPLDNMGKTMIMLGALSPVGNNVLTFTLIGEGDLELATNVVSLSIIISFITLSIFFLLR</sequence>
<feature type="transmembrane region" description="Helical" evidence="8">
    <location>
        <begin position="62"/>
        <end position="84"/>
    </location>
</feature>
<feature type="transmembrane region" description="Helical" evidence="8">
    <location>
        <begin position="275"/>
        <end position="297"/>
    </location>
</feature>
<dbReference type="RefSeq" id="WP_187422754.1">
    <property type="nucleotide sequence ID" value="NZ_CP060637.1"/>
</dbReference>
<keyword evidence="6 8" id="KW-1133">Transmembrane helix</keyword>
<keyword evidence="4" id="KW-1003">Cell membrane</keyword>
<dbReference type="PANTHER" id="PTHR36838:SF3">
    <property type="entry name" value="TRANSPORTER AUXIN EFFLUX CARRIER EC FAMILY"/>
    <property type="match status" value="1"/>
</dbReference>
<evidence type="ECO:0000256" key="1">
    <source>
        <dbReference type="ARBA" id="ARBA00004651"/>
    </source>
</evidence>
<dbReference type="InterPro" id="IPR038770">
    <property type="entry name" value="Na+/solute_symporter_sf"/>
</dbReference>
<evidence type="ECO:0000256" key="3">
    <source>
        <dbReference type="ARBA" id="ARBA00022448"/>
    </source>
</evidence>
<dbReference type="Proteomes" id="UP000515913">
    <property type="component" value="Chromosome"/>
</dbReference>
<dbReference type="EMBL" id="CP060637">
    <property type="protein sequence ID" value="QNM14837.1"/>
    <property type="molecule type" value="Genomic_DNA"/>
</dbReference>
<proteinExistence type="inferred from homology"/>
<keyword evidence="3" id="KW-0813">Transport</keyword>
<keyword evidence="7 8" id="KW-0472">Membrane</keyword>
<evidence type="ECO:0000256" key="2">
    <source>
        <dbReference type="ARBA" id="ARBA00010145"/>
    </source>
</evidence>
<evidence type="ECO:0000313" key="10">
    <source>
        <dbReference type="Proteomes" id="UP000515913"/>
    </source>
</evidence>
<dbReference type="KEGG" id="fho:H9Q81_07700"/>
<comment type="similarity">
    <text evidence="2">Belongs to the auxin efflux carrier (TC 2.A.69) family.</text>
</comment>
<protein>
    <submittedName>
        <fullName evidence="9">AEC family transporter</fullName>
    </submittedName>
</protein>
<dbReference type="GO" id="GO:0055085">
    <property type="term" value="P:transmembrane transport"/>
    <property type="evidence" value="ECO:0007669"/>
    <property type="project" value="InterPro"/>
</dbReference>
<feature type="transmembrane region" description="Helical" evidence="8">
    <location>
        <begin position="123"/>
        <end position="144"/>
    </location>
</feature>
<dbReference type="Pfam" id="PF03547">
    <property type="entry name" value="Mem_trans"/>
    <property type="match status" value="1"/>
</dbReference>
<evidence type="ECO:0000256" key="4">
    <source>
        <dbReference type="ARBA" id="ARBA00022475"/>
    </source>
</evidence>
<keyword evidence="5 8" id="KW-0812">Transmembrane</keyword>
<gene>
    <name evidence="9" type="ORF">H9Q81_07700</name>
</gene>
<dbReference type="PANTHER" id="PTHR36838">
    <property type="entry name" value="AUXIN EFFLUX CARRIER FAMILY PROTEIN"/>
    <property type="match status" value="1"/>
</dbReference>
<name>A0A7G9GVK5_9FUSO</name>
<keyword evidence="10" id="KW-1185">Reference proteome</keyword>
<feature type="transmembrane region" description="Helical" evidence="8">
    <location>
        <begin position="35"/>
        <end position="56"/>
    </location>
</feature>
<evidence type="ECO:0000256" key="6">
    <source>
        <dbReference type="ARBA" id="ARBA00022989"/>
    </source>
</evidence>
<dbReference type="Gene3D" id="1.20.1530.20">
    <property type="match status" value="1"/>
</dbReference>